<feature type="transmembrane region" description="Helical" evidence="7">
    <location>
        <begin position="204"/>
        <end position="225"/>
    </location>
</feature>
<dbReference type="InterPro" id="IPR000515">
    <property type="entry name" value="MetI-like"/>
</dbReference>
<dbReference type="SUPFAM" id="SSF161098">
    <property type="entry name" value="MetI-like"/>
    <property type="match status" value="1"/>
</dbReference>
<dbReference type="NCBIfam" id="NF045476">
    <property type="entry name" value="Opp4C"/>
    <property type="match status" value="1"/>
</dbReference>
<evidence type="ECO:0000256" key="7">
    <source>
        <dbReference type="RuleBase" id="RU363032"/>
    </source>
</evidence>
<proteinExistence type="inferred from homology"/>
<reference evidence="9 10" key="1">
    <citation type="submission" date="2016-09" db="EMBL/GenBank/DDBJ databases">
        <title>Complete genome of Desulfosporosinus sp. OL.</title>
        <authorList>
            <person name="Mardanov A."/>
            <person name="Beletsky A."/>
            <person name="Panova A."/>
            <person name="Karnachuk O."/>
            <person name="Ravin N."/>
        </authorList>
    </citation>
    <scope>NUCLEOTIDE SEQUENCE [LARGE SCALE GENOMIC DNA]</scope>
    <source>
        <strain evidence="9 10">OL</strain>
    </source>
</reference>
<keyword evidence="10" id="KW-1185">Reference proteome</keyword>
<accession>A0A1Q8R0R2</accession>
<dbReference type="STRING" id="1888891.DSOL_1091"/>
<dbReference type="Proteomes" id="UP000186102">
    <property type="component" value="Unassembled WGS sequence"/>
</dbReference>
<dbReference type="CDD" id="cd06261">
    <property type="entry name" value="TM_PBP2"/>
    <property type="match status" value="1"/>
</dbReference>
<dbReference type="InterPro" id="IPR025966">
    <property type="entry name" value="OppC_N"/>
</dbReference>
<comment type="subcellular location">
    <subcellularLocation>
        <location evidence="1 7">Cell membrane</location>
        <topology evidence="1 7">Multi-pass membrane protein</topology>
    </subcellularLocation>
</comment>
<dbReference type="OrthoDB" id="9797852at2"/>
<evidence type="ECO:0000256" key="4">
    <source>
        <dbReference type="ARBA" id="ARBA00022692"/>
    </source>
</evidence>
<gene>
    <name evidence="9" type="ORF">DSOL_1091</name>
</gene>
<dbReference type="InterPro" id="IPR050366">
    <property type="entry name" value="BP-dependent_transpt_permease"/>
</dbReference>
<dbReference type="RefSeq" id="WP_075363844.1">
    <property type="nucleotide sequence ID" value="NZ_MLBF01000005.1"/>
</dbReference>
<dbReference type="InterPro" id="IPR035906">
    <property type="entry name" value="MetI-like_sf"/>
</dbReference>
<dbReference type="Pfam" id="PF00528">
    <property type="entry name" value="BPD_transp_1"/>
    <property type="match status" value="1"/>
</dbReference>
<evidence type="ECO:0000256" key="6">
    <source>
        <dbReference type="ARBA" id="ARBA00023136"/>
    </source>
</evidence>
<dbReference type="PANTHER" id="PTHR43386">
    <property type="entry name" value="OLIGOPEPTIDE TRANSPORT SYSTEM PERMEASE PROTEIN APPC"/>
    <property type="match status" value="1"/>
</dbReference>
<evidence type="ECO:0000313" key="9">
    <source>
        <dbReference type="EMBL" id="OLN32980.1"/>
    </source>
</evidence>
<dbReference type="InterPro" id="IPR053523">
    <property type="entry name" value="Oligopeptide_permease_AppC"/>
</dbReference>
<dbReference type="Pfam" id="PF12911">
    <property type="entry name" value="OppC_N"/>
    <property type="match status" value="1"/>
</dbReference>
<dbReference type="PROSITE" id="PS50928">
    <property type="entry name" value="ABC_TM1"/>
    <property type="match status" value="1"/>
</dbReference>
<dbReference type="EMBL" id="MLBF01000005">
    <property type="protein sequence ID" value="OLN32980.1"/>
    <property type="molecule type" value="Genomic_DNA"/>
</dbReference>
<name>A0A1Q8R0R2_9FIRM</name>
<feature type="transmembrane region" description="Helical" evidence="7">
    <location>
        <begin position="130"/>
        <end position="149"/>
    </location>
</feature>
<keyword evidence="2 7" id="KW-0813">Transport</keyword>
<feature type="domain" description="ABC transmembrane type-1" evidence="8">
    <location>
        <begin position="91"/>
        <end position="282"/>
    </location>
</feature>
<organism evidence="9 10">
    <name type="scientific">Desulfosporosinus metallidurans</name>
    <dbReference type="NCBI Taxonomy" id="1888891"/>
    <lineage>
        <taxon>Bacteria</taxon>
        <taxon>Bacillati</taxon>
        <taxon>Bacillota</taxon>
        <taxon>Clostridia</taxon>
        <taxon>Eubacteriales</taxon>
        <taxon>Desulfitobacteriaceae</taxon>
        <taxon>Desulfosporosinus</taxon>
    </lineage>
</organism>
<evidence type="ECO:0000256" key="2">
    <source>
        <dbReference type="ARBA" id="ARBA00022448"/>
    </source>
</evidence>
<comment type="similarity">
    <text evidence="7">Belongs to the binding-protein-dependent transport system permease family.</text>
</comment>
<dbReference type="GO" id="GO:0005886">
    <property type="term" value="C:plasma membrane"/>
    <property type="evidence" value="ECO:0007669"/>
    <property type="project" value="UniProtKB-SubCell"/>
</dbReference>
<sequence>MISTDIDHKNIVSGVSPWKIASQKLKRNKLAMFGVVILTILVFAAIVAPLITPYERDFINMSKIYQAPSANYWLGTDELGRDVFTRLIYGTRISMSVGIVSTVISVLIGVVLGAVGGYKGGAVDLIVMRIVDIFMCFPFFLIAIVIAGILGPSIWNLMFISGILSWPRIARIVRAEVLSLKQREFIEASRALGLNSRKIIFKHIIPNILAPIIVYATLGIAQGILSEAGLSFLGLGVEQPVPSWGNMLSAAQNFSTLTNRWWLWVPPGLMVLLTVLSINFVGDGLRDALDPKITQ</sequence>
<dbReference type="AlphaFoldDB" id="A0A1Q8R0R2"/>
<keyword evidence="5 7" id="KW-1133">Transmembrane helix</keyword>
<dbReference type="PANTHER" id="PTHR43386:SF1">
    <property type="entry name" value="D,D-DIPEPTIDE TRANSPORT SYSTEM PERMEASE PROTEIN DDPC-RELATED"/>
    <property type="match status" value="1"/>
</dbReference>
<evidence type="ECO:0000259" key="8">
    <source>
        <dbReference type="PROSITE" id="PS50928"/>
    </source>
</evidence>
<dbReference type="Gene3D" id="1.10.3720.10">
    <property type="entry name" value="MetI-like"/>
    <property type="match status" value="1"/>
</dbReference>
<evidence type="ECO:0000256" key="3">
    <source>
        <dbReference type="ARBA" id="ARBA00022475"/>
    </source>
</evidence>
<feature type="transmembrane region" description="Helical" evidence="7">
    <location>
        <begin position="30"/>
        <end position="51"/>
    </location>
</feature>
<keyword evidence="6 7" id="KW-0472">Membrane</keyword>
<keyword evidence="4 7" id="KW-0812">Transmembrane</keyword>
<dbReference type="GO" id="GO:0055085">
    <property type="term" value="P:transmembrane transport"/>
    <property type="evidence" value="ECO:0007669"/>
    <property type="project" value="InterPro"/>
</dbReference>
<feature type="transmembrane region" description="Helical" evidence="7">
    <location>
        <begin position="93"/>
        <end position="118"/>
    </location>
</feature>
<keyword evidence="3" id="KW-1003">Cell membrane</keyword>
<evidence type="ECO:0000313" key="10">
    <source>
        <dbReference type="Proteomes" id="UP000186102"/>
    </source>
</evidence>
<feature type="transmembrane region" description="Helical" evidence="7">
    <location>
        <begin position="261"/>
        <end position="282"/>
    </location>
</feature>
<evidence type="ECO:0000256" key="5">
    <source>
        <dbReference type="ARBA" id="ARBA00022989"/>
    </source>
</evidence>
<protein>
    <submittedName>
        <fullName evidence="9">Oligopeptide transport system permease protein OppC</fullName>
    </submittedName>
</protein>
<evidence type="ECO:0000256" key="1">
    <source>
        <dbReference type="ARBA" id="ARBA00004651"/>
    </source>
</evidence>
<comment type="caution">
    <text evidence="9">The sequence shown here is derived from an EMBL/GenBank/DDBJ whole genome shotgun (WGS) entry which is preliminary data.</text>
</comment>